<feature type="compositionally biased region" description="Basic and acidic residues" evidence="11">
    <location>
        <begin position="1"/>
        <end position="11"/>
    </location>
</feature>
<dbReference type="CDD" id="cd17483">
    <property type="entry name" value="MFS_Atg22_like"/>
    <property type="match status" value="1"/>
</dbReference>
<keyword evidence="8 10" id="KW-0072">Autophagy</keyword>
<evidence type="ECO:0000256" key="11">
    <source>
        <dbReference type="SAM" id="MobiDB-lite"/>
    </source>
</evidence>
<dbReference type="Proteomes" id="UP001153365">
    <property type="component" value="Unassembled WGS sequence"/>
</dbReference>
<gene>
    <name evidence="12" type="ORF">PPACK8108_LOCUS24017</name>
</gene>
<feature type="transmembrane region" description="Helical" evidence="10">
    <location>
        <begin position="418"/>
        <end position="438"/>
    </location>
</feature>
<feature type="transmembrane region" description="Helical" evidence="10">
    <location>
        <begin position="290"/>
        <end position="313"/>
    </location>
</feature>
<feature type="transmembrane region" description="Helical" evidence="10">
    <location>
        <begin position="162"/>
        <end position="181"/>
    </location>
</feature>
<keyword evidence="7 10" id="KW-1133">Transmembrane helix</keyword>
<dbReference type="SUPFAM" id="SSF103473">
    <property type="entry name" value="MFS general substrate transporter"/>
    <property type="match status" value="1"/>
</dbReference>
<evidence type="ECO:0000256" key="4">
    <source>
        <dbReference type="ARBA" id="ARBA00022554"/>
    </source>
</evidence>
<keyword evidence="5 10" id="KW-0812">Transmembrane</keyword>
<feature type="transmembrane region" description="Helical" evidence="10">
    <location>
        <begin position="459"/>
        <end position="481"/>
    </location>
</feature>
<evidence type="ECO:0000256" key="10">
    <source>
        <dbReference type="RuleBase" id="RU363073"/>
    </source>
</evidence>
<feature type="transmembrane region" description="Helical" evidence="10">
    <location>
        <begin position="493"/>
        <end position="515"/>
    </location>
</feature>
<feature type="transmembrane region" description="Helical" evidence="10">
    <location>
        <begin position="556"/>
        <end position="577"/>
    </location>
</feature>
<sequence>MSQYGVEREETGEGDGQSEEGKKEFSDLSTRGTIDENYYVDEDEDELNRLIDLSKPTSEPTDIHHQHPNNPQELGGTSHSLWGFYTYSFASEVFSIVSSTLFLPITLEQFARDNGYLYPGLREPCPGSFRLKNSTLSINSTTRFLNDIQISLFGKWFDTTSFPLYVFSLSVAFQACVVASMGDTADDVIMRKVLLVSFAGIGSLAGSMFFVLDSDSILWTLTALLTMITNVALGASLVCLNSYIPTLAKTEVDLIKRRTVTIAGTAEGVEEGDEDDEVNKAMISKVTASISAKGIAIGYFSGILTLSISLILINSRDGDTNSLRWTIGASSIWWGLFTIPACILLEPRKFLIKRRILNPFRPRSGLIKILKMLKEYERLKDTIRFLLAWFLLSDAFSIITSTAILFAKTNLKMKPSHLILIGIITPLTGILGSMIIGPKLLNFFNRSINFYFNDNPNHHLLKIIVILSCFIPGYVSTSVLIKKFNVLSTEIEMYILSGIFGFFYGAFQAYSRAVYSELIPIGQEAKWYALYSITDKSSSFFGPFIVGLIIDFTHNIRYGFLFILIIMLVSIPILNSIDFDQGKINARRFIAL</sequence>
<evidence type="ECO:0000256" key="7">
    <source>
        <dbReference type="ARBA" id="ARBA00022989"/>
    </source>
</evidence>
<keyword evidence="3 10" id="KW-0813">Transport</keyword>
<evidence type="ECO:0000256" key="3">
    <source>
        <dbReference type="ARBA" id="ARBA00022448"/>
    </source>
</evidence>
<dbReference type="PANTHER" id="PTHR23519">
    <property type="entry name" value="AUTOPHAGY-RELATED PROTEIN 22"/>
    <property type="match status" value="1"/>
</dbReference>
<dbReference type="InterPro" id="IPR050495">
    <property type="entry name" value="ATG22/LtaA_families"/>
</dbReference>
<evidence type="ECO:0000256" key="6">
    <source>
        <dbReference type="ARBA" id="ARBA00022970"/>
    </source>
</evidence>
<keyword evidence="4 10" id="KW-0926">Vacuole</keyword>
<proteinExistence type="inferred from homology"/>
<feature type="region of interest" description="Disordered" evidence="11">
    <location>
        <begin position="1"/>
        <end position="41"/>
    </location>
</feature>
<dbReference type="EMBL" id="CALTRL010006034">
    <property type="protein sequence ID" value="CAH7688969.1"/>
    <property type="molecule type" value="Genomic_DNA"/>
</dbReference>
<feature type="transmembrane region" description="Helical" evidence="10">
    <location>
        <begin position="217"/>
        <end position="240"/>
    </location>
</feature>
<evidence type="ECO:0000256" key="9">
    <source>
        <dbReference type="ARBA" id="ARBA00023136"/>
    </source>
</evidence>
<organism evidence="12 13">
    <name type="scientific">Phakopsora pachyrhizi</name>
    <name type="common">Asian soybean rust disease fungus</name>
    <dbReference type="NCBI Taxonomy" id="170000"/>
    <lineage>
        <taxon>Eukaryota</taxon>
        <taxon>Fungi</taxon>
        <taxon>Dikarya</taxon>
        <taxon>Basidiomycota</taxon>
        <taxon>Pucciniomycotina</taxon>
        <taxon>Pucciniomycetes</taxon>
        <taxon>Pucciniales</taxon>
        <taxon>Phakopsoraceae</taxon>
        <taxon>Phakopsora</taxon>
    </lineage>
</organism>
<feature type="transmembrane region" description="Helical" evidence="10">
    <location>
        <begin position="193"/>
        <end position="211"/>
    </location>
</feature>
<protein>
    <recommendedName>
        <fullName evidence="10">Autophagy-related protein</fullName>
    </recommendedName>
</protein>
<dbReference type="PANTHER" id="PTHR23519:SF1">
    <property type="entry name" value="AUTOPHAGY-RELATED PROTEIN 22"/>
    <property type="match status" value="1"/>
</dbReference>
<dbReference type="GO" id="GO:0005774">
    <property type="term" value="C:vacuolar membrane"/>
    <property type="evidence" value="ECO:0007669"/>
    <property type="project" value="UniProtKB-SubCell"/>
</dbReference>
<feature type="transmembrane region" description="Helical" evidence="10">
    <location>
        <begin position="325"/>
        <end position="345"/>
    </location>
</feature>
<evidence type="ECO:0000256" key="1">
    <source>
        <dbReference type="ARBA" id="ARBA00004128"/>
    </source>
</evidence>
<evidence type="ECO:0000313" key="12">
    <source>
        <dbReference type="EMBL" id="CAH7688969.1"/>
    </source>
</evidence>
<comment type="subcellular location">
    <subcellularLocation>
        <location evidence="1 10">Vacuole membrane</location>
        <topology evidence="1 10">Multi-pass membrane protein</topology>
    </subcellularLocation>
</comment>
<dbReference type="GO" id="GO:0032974">
    <property type="term" value="P:amino acid transmembrane export from vacuole"/>
    <property type="evidence" value="ECO:0007669"/>
    <property type="project" value="InterPro"/>
</dbReference>
<dbReference type="Pfam" id="PF11700">
    <property type="entry name" value="ATG22"/>
    <property type="match status" value="1"/>
</dbReference>
<name>A0AAV0BQL9_PHAPC</name>
<keyword evidence="6 10" id="KW-0029">Amino-acid transport</keyword>
<keyword evidence="13" id="KW-1185">Reference proteome</keyword>
<comment type="caution">
    <text evidence="12">The sequence shown here is derived from an EMBL/GenBank/DDBJ whole genome shotgun (WGS) entry which is preliminary data.</text>
</comment>
<comment type="function">
    <text evidence="10">Vacuolar effluxer which mediate the efflux of amino acids resulting from autophagic degradation. The release of autophagic amino acids allows the maintenance of protein synthesis and viability during nitrogen starvation.</text>
</comment>
<dbReference type="GO" id="GO:0006914">
    <property type="term" value="P:autophagy"/>
    <property type="evidence" value="ECO:0007669"/>
    <property type="project" value="UniProtKB-KW"/>
</dbReference>
<feature type="transmembrane region" description="Helical" evidence="10">
    <location>
        <begin position="527"/>
        <end position="550"/>
    </location>
</feature>
<evidence type="ECO:0000313" key="13">
    <source>
        <dbReference type="Proteomes" id="UP001153365"/>
    </source>
</evidence>
<evidence type="ECO:0000256" key="2">
    <source>
        <dbReference type="ARBA" id="ARBA00006978"/>
    </source>
</evidence>
<dbReference type="InterPro" id="IPR024671">
    <property type="entry name" value="Atg22-like"/>
</dbReference>
<dbReference type="InterPro" id="IPR044738">
    <property type="entry name" value="Atg22"/>
</dbReference>
<evidence type="ECO:0000256" key="5">
    <source>
        <dbReference type="ARBA" id="ARBA00022692"/>
    </source>
</evidence>
<dbReference type="InterPro" id="IPR036259">
    <property type="entry name" value="MFS_trans_sf"/>
</dbReference>
<dbReference type="AlphaFoldDB" id="A0AAV0BQL9"/>
<reference evidence="12" key="1">
    <citation type="submission" date="2022-06" db="EMBL/GenBank/DDBJ databases">
        <authorList>
            <consortium name="SYNGENTA / RWTH Aachen University"/>
        </authorList>
    </citation>
    <scope>NUCLEOTIDE SEQUENCE</scope>
</reference>
<feature type="transmembrane region" description="Helical" evidence="10">
    <location>
        <begin position="385"/>
        <end position="406"/>
    </location>
</feature>
<comment type="similarity">
    <text evidence="2 10">Belongs to the ATG22 family.</text>
</comment>
<accession>A0AAV0BQL9</accession>
<keyword evidence="9 10" id="KW-0472">Membrane</keyword>
<dbReference type="Gene3D" id="1.20.1250.20">
    <property type="entry name" value="MFS general substrate transporter like domains"/>
    <property type="match status" value="1"/>
</dbReference>
<evidence type="ECO:0000256" key="8">
    <source>
        <dbReference type="ARBA" id="ARBA00023006"/>
    </source>
</evidence>